<dbReference type="RefSeq" id="WP_281272583.1">
    <property type="nucleotide sequence ID" value="NZ_RKHQ01000002.1"/>
</dbReference>
<dbReference type="Gene3D" id="3.40.50.300">
    <property type="entry name" value="P-loop containing nucleotide triphosphate hydrolases"/>
    <property type="match status" value="2"/>
</dbReference>
<dbReference type="SMART" id="SM00491">
    <property type="entry name" value="HELICc2"/>
    <property type="match status" value="1"/>
</dbReference>
<keyword evidence="3" id="KW-0067">ATP-binding</keyword>
<dbReference type="AlphaFoldDB" id="A0A3N2D268"/>
<sequence length="667" mass="70152">MTGADRVVTDVGQVDAALDAVVAALGGARREGQHAMAREVATALEDGVPLLVEAGTGTGKSFAYLVPAVLGAVTRGERVVVSTATLALQRQILVKDLPLVADALEPLLPRPVEAAVLKGWHNYLCRQKIAGGYPEESGGGLFDLPAPVEHPAGDVDETLGDQVVRLRTWAEETSTGDRDDLVPGVTDRAWRQVSVTKMDCLGARCPMLAECFPERAKVAAHEADLVVTNHAMVGIAASGSPGVLPEHDALIVDEAHELVARSRAAATAELSVGALLRTASLVRRHGGVVLPELDEAIERLAVGLTGTSPGRLPDGLTPELAEIVTLLGAACREGLTATKPGPGQGSGPPDGGLVMARSALTIALEITDRLLSDSVANRRDVLWCEEYRDGTRRLRIAPLEVAGLLAENLFAERAAVLTSATLRIGGSFATTAGEVGLFGDDTYRALEVPAPFDYASQAIRYVAAHLPPPGRTPGEEMLAELTELVVASRGGVLGLFSSRHAAEVAAEWVRAASGLPVLCQGDDSLPALVAAFREGHEVSLFGTLSLWQGVDVPGATSRLVVIDRIPFPRPDDPVIQALGDVARSRGRNEFMSVSVPHAALLLAQGVGRLVRSTQDRGVVAVLDSRLATARYGSFLRASLPPMWPTTDPTVVRSALARLAVLPSRIEE</sequence>
<dbReference type="Proteomes" id="UP000275356">
    <property type="component" value="Unassembled WGS sequence"/>
</dbReference>
<keyword evidence="6" id="KW-0347">Helicase</keyword>
<dbReference type="PANTHER" id="PTHR11472:SF34">
    <property type="entry name" value="REGULATOR OF TELOMERE ELONGATION HELICASE 1"/>
    <property type="match status" value="1"/>
</dbReference>
<dbReference type="PROSITE" id="PS51193">
    <property type="entry name" value="HELICASE_ATP_BIND_2"/>
    <property type="match status" value="1"/>
</dbReference>
<evidence type="ECO:0000313" key="7">
    <source>
        <dbReference type="Proteomes" id="UP000275356"/>
    </source>
</evidence>
<evidence type="ECO:0000313" key="6">
    <source>
        <dbReference type="EMBL" id="ROR93863.1"/>
    </source>
</evidence>
<gene>
    <name evidence="6" type="ORF">EDD28_3291</name>
</gene>
<dbReference type="InterPro" id="IPR027417">
    <property type="entry name" value="P-loop_NTPase"/>
</dbReference>
<dbReference type="EMBL" id="RKHQ01000002">
    <property type="protein sequence ID" value="ROR93863.1"/>
    <property type="molecule type" value="Genomic_DNA"/>
</dbReference>
<dbReference type="InterPro" id="IPR045028">
    <property type="entry name" value="DinG/Rad3-like"/>
</dbReference>
<dbReference type="InterPro" id="IPR014013">
    <property type="entry name" value="Helic_SF1/SF2_ATP-bd_DinG/Rad3"/>
</dbReference>
<comment type="caution">
    <text evidence="6">The sequence shown here is derived from an EMBL/GenBank/DDBJ whole genome shotgun (WGS) entry which is preliminary data.</text>
</comment>
<evidence type="ECO:0000256" key="4">
    <source>
        <dbReference type="ARBA" id="ARBA00038058"/>
    </source>
</evidence>
<evidence type="ECO:0000256" key="3">
    <source>
        <dbReference type="ARBA" id="ARBA00022840"/>
    </source>
</evidence>
<keyword evidence="7" id="KW-1185">Reference proteome</keyword>
<keyword evidence="1" id="KW-0547">Nucleotide-binding</keyword>
<dbReference type="InterPro" id="IPR006555">
    <property type="entry name" value="ATP-dep_Helicase_C"/>
</dbReference>
<dbReference type="GO" id="GO:0003676">
    <property type="term" value="F:nucleic acid binding"/>
    <property type="evidence" value="ECO:0007669"/>
    <property type="project" value="InterPro"/>
</dbReference>
<proteinExistence type="inferred from homology"/>
<evidence type="ECO:0000259" key="5">
    <source>
        <dbReference type="PROSITE" id="PS51193"/>
    </source>
</evidence>
<organism evidence="6 7">
    <name type="scientific">Salana multivorans</name>
    <dbReference type="NCBI Taxonomy" id="120377"/>
    <lineage>
        <taxon>Bacteria</taxon>
        <taxon>Bacillati</taxon>
        <taxon>Actinomycetota</taxon>
        <taxon>Actinomycetes</taxon>
        <taxon>Micrococcales</taxon>
        <taxon>Beutenbergiaceae</taxon>
        <taxon>Salana</taxon>
    </lineage>
</organism>
<protein>
    <submittedName>
        <fullName evidence="6">ATP-dependent DNA helicase DinG</fullName>
    </submittedName>
</protein>
<accession>A0A3N2D268</accession>
<dbReference type="SUPFAM" id="SSF52540">
    <property type="entry name" value="P-loop containing nucleoside triphosphate hydrolases"/>
    <property type="match status" value="2"/>
</dbReference>
<comment type="similarity">
    <text evidence="4">Belongs to the helicase family. DinG subfamily.</text>
</comment>
<dbReference type="PANTHER" id="PTHR11472">
    <property type="entry name" value="DNA REPAIR DEAD HELICASE RAD3/XP-D SUBFAMILY MEMBER"/>
    <property type="match status" value="1"/>
</dbReference>
<reference evidence="6 7" key="1">
    <citation type="submission" date="2018-11" db="EMBL/GenBank/DDBJ databases">
        <title>Sequencing the genomes of 1000 actinobacteria strains.</title>
        <authorList>
            <person name="Klenk H.-P."/>
        </authorList>
    </citation>
    <scope>NUCLEOTIDE SEQUENCE [LARGE SCALE GENOMIC DNA]</scope>
    <source>
        <strain evidence="6 7">DSM 13521</strain>
    </source>
</reference>
<dbReference type="GO" id="GO:0006139">
    <property type="term" value="P:nucleobase-containing compound metabolic process"/>
    <property type="evidence" value="ECO:0007669"/>
    <property type="project" value="InterPro"/>
</dbReference>
<dbReference type="Pfam" id="PF13307">
    <property type="entry name" value="Helicase_C_2"/>
    <property type="match status" value="1"/>
</dbReference>
<feature type="domain" description="Helicase ATP-binding" evidence="5">
    <location>
        <begin position="19"/>
        <end position="331"/>
    </location>
</feature>
<dbReference type="GO" id="GO:0016818">
    <property type="term" value="F:hydrolase activity, acting on acid anhydrides, in phosphorus-containing anhydrides"/>
    <property type="evidence" value="ECO:0007669"/>
    <property type="project" value="InterPro"/>
</dbReference>
<dbReference type="GO" id="GO:0003678">
    <property type="term" value="F:DNA helicase activity"/>
    <property type="evidence" value="ECO:0007669"/>
    <property type="project" value="TreeGrafter"/>
</dbReference>
<evidence type="ECO:0000256" key="1">
    <source>
        <dbReference type="ARBA" id="ARBA00022741"/>
    </source>
</evidence>
<name>A0A3N2D268_9MICO</name>
<keyword evidence="2" id="KW-0378">Hydrolase</keyword>
<evidence type="ECO:0000256" key="2">
    <source>
        <dbReference type="ARBA" id="ARBA00022801"/>
    </source>
</evidence>
<dbReference type="GO" id="GO:0005524">
    <property type="term" value="F:ATP binding"/>
    <property type="evidence" value="ECO:0007669"/>
    <property type="project" value="UniProtKB-KW"/>
</dbReference>